<sequence>MFGLPARASFSGRGLALESAATRPTVPWNVLTGVGTAQGGCAQAAPANILPRTWRRVIFIEPFPIL</sequence>
<protein>
    <submittedName>
        <fullName evidence="1">Unannotated protein</fullName>
    </submittedName>
</protein>
<gene>
    <name evidence="1" type="ORF">UFOPK3772_03460</name>
</gene>
<dbReference type="EMBL" id="CAFBNE010000209">
    <property type="protein sequence ID" value="CAB4971973.1"/>
    <property type="molecule type" value="Genomic_DNA"/>
</dbReference>
<reference evidence="1" key="1">
    <citation type="submission" date="2020-05" db="EMBL/GenBank/DDBJ databases">
        <authorList>
            <person name="Chiriac C."/>
            <person name="Salcher M."/>
            <person name="Ghai R."/>
            <person name="Kavagutti S V."/>
        </authorList>
    </citation>
    <scope>NUCLEOTIDE SEQUENCE</scope>
</reference>
<evidence type="ECO:0000313" key="1">
    <source>
        <dbReference type="EMBL" id="CAB4971973.1"/>
    </source>
</evidence>
<organism evidence="1">
    <name type="scientific">freshwater metagenome</name>
    <dbReference type="NCBI Taxonomy" id="449393"/>
    <lineage>
        <taxon>unclassified sequences</taxon>
        <taxon>metagenomes</taxon>
        <taxon>ecological metagenomes</taxon>
    </lineage>
</organism>
<accession>A0A6J7LZX6</accession>
<name>A0A6J7LZX6_9ZZZZ</name>
<proteinExistence type="predicted"/>
<dbReference type="AlphaFoldDB" id="A0A6J7LZX6"/>